<name>A0A0C9T864_PAXIN</name>
<dbReference type="AlphaFoldDB" id="A0A0C9T864"/>
<evidence type="ECO:0000313" key="3">
    <source>
        <dbReference type="Proteomes" id="UP000053647"/>
    </source>
</evidence>
<accession>A0A0C9T864</accession>
<organism evidence="2 3">
    <name type="scientific">Paxillus involutus ATCC 200175</name>
    <dbReference type="NCBI Taxonomy" id="664439"/>
    <lineage>
        <taxon>Eukaryota</taxon>
        <taxon>Fungi</taxon>
        <taxon>Dikarya</taxon>
        <taxon>Basidiomycota</taxon>
        <taxon>Agaricomycotina</taxon>
        <taxon>Agaricomycetes</taxon>
        <taxon>Agaricomycetidae</taxon>
        <taxon>Boletales</taxon>
        <taxon>Paxilineae</taxon>
        <taxon>Paxillaceae</taxon>
        <taxon>Paxillus</taxon>
    </lineage>
</organism>
<dbReference type="HOGENOM" id="CLU_000288_138_0_1"/>
<sequence length="201" mass="23047">MSFRPAGYTKLVEFCEKAAEYGCRLAWSDTCCINKDSSTELEEAIRSMFKWYRDAHVCIAYLAETTSVDDLGKDVWFTRGWTLQELLAPRTMKFYGGGWAPLTNSTNDKKDVVMMNALSQATGIPLDDLRYFRPGTRDVHERMMWASTRTTTRIEDIAYCLIGIFDVSMTIAYGEGQRAFYRLMEAIINRCGEWQIMAWAG</sequence>
<dbReference type="InterPro" id="IPR010730">
    <property type="entry name" value="HET"/>
</dbReference>
<reference evidence="3" key="2">
    <citation type="submission" date="2015-01" db="EMBL/GenBank/DDBJ databases">
        <title>Evolutionary Origins and Diversification of the Mycorrhizal Mutualists.</title>
        <authorList>
            <consortium name="DOE Joint Genome Institute"/>
            <consortium name="Mycorrhizal Genomics Consortium"/>
            <person name="Kohler A."/>
            <person name="Kuo A."/>
            <person name="Nagy L.G."/>
            <person name="Floudas D."/>
            <person name="Copeland A."/>
            <person name="Barry K.W."/>
            <person name="Cichocki N."/>
            <person name="Veneault-Fourrey C."/>
            <person name="LaButti K."/>
            <person name="Lindquist E.A."/>
            <person name="Lipzen A."/>
            <person name="Lundell T."/>
            <person name="Morin E."/>
            <person name="Murat C."/>
            <person name="Riley R."/>
            <person name="Ohm R."/>
            <person name="Sun H."/>
            <person name="Tunlid A."/>
            <person name="Henrissat B."/>
            <person name="Grigoriev I.V."/>
            <person name="Hibbett D.S."/>
            <person name="Martin F."/>
        </authorList>
    </citation>
    <scope>NUCLEOTIDE SEQUENCE [LARGE SCALE GENOMIC DNA]</scope>
    <source>
        <strain evidence="3">ATCC 200175</strain>
    </source>
</reference>
<evidence type="ECO:0000259" key="1">
    <source>
        <dbReference type="Pfam" id="PF06985"/>
    </source>
</evidence>
<gene>
    <name evidence="2" type="ORF">PAXINDRAFT_83829</name>
</gene>
<dbReference type="Proteomes" id="UP000053647">
    <property type="component" value="Unassembled WGS sequence"/>
</dbReference>
<dbReference type="PANTHER" id="PTHR10622">
    <property type="entry name" value="HET DOMAIN-CONTAINING PROTEIN"/>
    <property type="match status" value="1"/>
</dbReference>
<feature type="non-terminal residue" evidence="2">
    <location>
        <position position="201"/>
    </location>
</feature>
<dbReference type="OrthoDB" id="2654851at2759"/>
<reference evidence="2 3" key="1">
    <citation type="submission" date="2014-06" db="EMBL/GenBank/DDBJ databases">
        <authorList>
            <consortium name="DOE Joint Genome Institute"/>
            <person name="Kuo A."/>
            <person name="Kohler A."/>
            <person name="Nagy L.G."/>
            <person name="Floudas D."/>
            <person name="Copeland A."/>
            <person name="Barry K.W."/>
            <person name="Cichocki N."/>
            <person name="Veneault-Fourrey C."/>
            <person name="LaButti K."/>
            <person name="Lindquist E.A."/>
            <person name="Lipzen A."/>
            <person name="Lundell T."/>
            <person name="Morin E."/>
            <person name="Murat C."/>
            <person name="Sun H."/>
            <person name="Tunlid A."/>
            <person name="Henrissat B."/>
            <person name="Grigoriev I.V."/>
            <person name="Hibbett D.S."/>
            <person name="Martin F."/>
            <person name="Nordberg H.P."/>
            <person name="Cantor M.N."/>
            <person name="Hua S.X."/>
        </authorList>
    </citation>
    <scope>NUCLEOTIDE SEQUENCE [LARGE SCALE GENOMIC DNA]</scope>
    <source>
        <strain evidence="2 3">ATCC 200175</strain>
    </source>
</reference>
<keyword evidence="3" id="KW-1185">Reference proteome</keyword>
<dbReference type="EMBL" id="KN819372">
    <property type="protein sequence ID" value="KIJ11860.1"/>
    <property type="molecule type" value="Genomic_DNA"/>
</dbReference>
<protein>
    <recommendedName>
        <fullName evidence="1">Heterokaryon incompatibility domain-containing protein</fullName>
    </recommendedName>
</protein>
<feature type="domain" description="Heterokaryon incompatibility" evidence="1">
    <location>
        <begin position="17"/>
        <end position="67"/>
    </location>
</feature>
<dbReference type="Pfam" id="PF06985">
    <property type="entry name" value="HET"/>
    <property type="match status" value="1"/>
</dbReference>
<dbReference type="PANTHER" id="PTHR10622:SF10">
    <property type="entry name" value="HET DOMAIN-CONTAINING PROTEIN"/>
    <property type="match status" value="1"/>
</dbReference>
<proteinExistence type="predicted"/>
<evidence type="ECO:0000313" key="2">
    <source>
        <dbReference type="EMBL" id="KIJ11860.1"/>
    </source>
</evidence>